<gene>
    <name evidence="1" type="ORF">PXH66_03330</name>
</gene>
<dbReference type="Proteomes" id="UP001218638">
    <property type="component" value="Chromosome"/>
</dbReference>
<reference evidence="1" key="1">
    <citation type="submission" date="2023-03" db="EMBL/GenBank/DDBJ databases">
        <title>Lomoglobus Profundus gen. nov., sp. nov., a novel member of the phylum Verrucomicrobia, isolated from deep-marine sediment of South China Sea.</title>
        <authorList>
            <person name="Ahmad T."/>
            <person name="Ishaq S.E."/>
            <person name="Wang F."/>
        </authorList>
    </citation>
    <scope>NUCLEOTIDE SEQUENCE</scope>
    <source>
        <strain evidence="1">LMO-M01</strain>
    </source>
</reference>
<name>A0AAF0I326_9BACT</name>
<accession>A0AAF0I326</accession>
<dbReference type="KEGG" id="slom:PXH66_03330"/>
<dbReference type="EMBL" id="CP119075">
    <property type="protein sequence ID" value="WED65879.1"/>
    <property type="molecule type" value="Genomic_DNA"/>
</dbReference>
<evidence type="ECO:0000313" key="1">
    <source>
        <dbReference type="EMBL" id="WED65879.1"/>
    </source>
</evidence>
<proteinExistence type="predicted"/>
<organism evidence="1 2">
    <name type="scientific">Synoicihabitans lomoniglobus</name>
    <dbReference type="NCBI Taxonomy" id="2909285"/>
    <lineage>
        <taxon>Bacteria</taxon>
        <taxon>Pseudomonadati</taxon>
        <taxon>Verrucomicrobiota</taxon>
        <taxon>Opitutia</taxon>
        <taxon>Opitutales</taxon>
        <taxon>Opitutaceae</taxon>
        <taxon>Synoicihabitans</taxon>
    </lineage>
</organism>
<protein>
    <submittedName>
        <fullName evidence="1">Uncharacterized protein</fullName>
    </submittedName>
</protein>
<evidence type="ECO:0000313" key="2">
    <source>
        <dbReference type="Proteomes" id="UP001218638"/>
    </source>
</evidence>
<dbReference type="RefSeq" id="WP_330932225.1">
    <property type="nucleotide sequence ID" value="NZ_CP119075.1"/>
</dbReference>
<keyword evidence="2" id="KW-1185">Reference proteome</keyword>
<sequence length="54" mass="6520">MKVLRKLRLWCLCMWNGHEWDFLDADIRQTTCQCMRCGQLRVIRHDKPNGGSLW</sequence>
<dbReference type="AlphaFoldDB" id="A0AAF0I326"/>